<keyword evidence="2" id="KW-1185">Reference proteome</keyword>
<organism evidence="1 2">
    <name type="scientific">Merluccius polli</name>
    <name type="common">Benguela hake</name>
    <name type="synonym">Merluccius cadenati</name>
    <dbReference type="NCBI Taxonomy" id="89951"/>
    <lineage>
        <taxon>Eukaryota</taxon>
        <taxon>Metazoa</taxon>
        <taxon>Chordata</taxon>
        <taxon>Craniata</taxon>
        <taxon>Vertebrata</taxon>
        <taxon>Euteleostomi</taxon>
        <taxon>Actinopterygii</taxon>
        <taxon>Neopterygii</taxon>
        <taxon>Teleostei</taxon>
        <taxon>Neoteleostei</taxon>
        <taxon>Acanthomorphata</taxon>
        <taxon>Zeiogadaria</taxon>
        <taxon>Gadariae</taxon>
        <taxon>Gadiformes</taxon>
        <taxon>Gadoidei</taxon>
        <taxon>Merlucciidae</taxon>
        <taxon>Merluccius</taxon>
    </lineage>
</organism>
<dbReference type="AlphaFoldDB" id="A0AA47M002"/>
<evidence type="ECO:0000313" key="1">
    <source>
        <dbReference type="EMBL" id="KAK0131054.1"/>
    </source>
</evidence>
<name>A0AA47M002_MERPO</name>
<gene>
    <name evidence="1" type="ORF">N1851_034264</name>
</gene>
<evidence type="ECO:0008006" key="3">
    <source>
        <dbReference type="Google" id="ProtNLM"/>
    </source>
</evidence>
<reference evidence="1" key="1">
    <citation type="journal article" date="2023" name="Front. Mar. Sci.">
        <title>A new Merluccius polli reference genome to investigate the effects of global change in West African waters.</title>
        <authorList>
            <person name="Mateo J.L."/>
            <person name="Blanco-Fernandez C."/>
            <person name="Garcia-Vazquez E."/>
            <person name="Machado-Schiaffino G."/>
        </authorList>
    </citation>
    <scope>NUCLEOTIDE SEQUENCE</scope>
    <source>
        <strain evidence="1">C29</strain>
        <tissue evidence="1">Fin</tissue>
    </source>
</reference>
<accession>A0AA47M002</accession>
<protein>
    <recommendedName>
        <fullName evidence="3">Reverse transcriptase domain-containing protein</fullName>
    </recommendedName>
</protein>
<sequence length="190" mass="21497">MKCLLQTLHHHPHPQKTKDPRTHLKTITGPLLGPLQFAYRANRSVDDAVNLALHYILQHLDSAGTYTRILFVDFSSAFNTIIPALPQDKLSQLSVPDPTCRLRSFPSALLPVYQQLHLQSPVCQAAEVHRQHTTLIELISGGEESAYRWEIDHLVIWCGLNNLELSAVKTVEMVVDFRRNAAPRTPHYPV</sequence>
<dbReference type="Proteomes" id="UP001174136">
    <property type="component" value="Unassembled WGS sequence"/>
</dbReference>
<comment type="caution">
    <text evidence="1">The sequence shown here is derived from an EMBL/GenBank/DDBJ whole genome shotgun (WGS) entry which is preliminary data.</text>
</comment>
<dbReference type="EMBL" id="JAOPHQ010006574">
    <property type="protein sequence ID" value="KAK0131054.1"/>
    <property type="molecule type" value="Genomic_DNA"/>
</dbReference>
<evidence type="ECO:0000313" key="2">
    <source>
        <dbReference type="Proteomes" id="UP001174136"/>
    </source>
</evidence>
<proteinExistence type="predicted"/>